<feature type="domain" description="SGS" evidence="1">
    <location>
        <begin position="134"/>
        <end position="221"/>
    </location>
</feature>
<dbReference type="Pfam" id="PF04969">
    <property type="entry name" value="CS"/>
    <property type="match status" value="1"/>
</dbReference>
<dbReference type="InterPro" id="IPR008978">
    <property type="entry name" value="HSP20-like_chaperone"/>
</dbReference>
<dbReference type="PANTHER" id="PTHR45862">
    <property type="entry name" value="PROTEIN SGT1 HOMOLOG"/>
    <property type="match status" value="1"/>
</dbReference>
<dbReference type="GO" id="GO:0051087">
    <property type="term" value="F:protein-folding chaperone binding"/>
    <property type="evidence" value="ECO:0007669"/>
    <property type="project" value="InterPro"/>
</dbReference>
<protein>
    <recommendedName>
        <fullName evidence="4">Suppressor of G2 allele of SKP1</fullName>
    </recommendedName>
</protein>
<dbReference type="FunFam" id="2.60.40.790:FF:000012">
    <property type="entry name" value="SGT1 homolog, MIS12 kinetochore complex assembly cochaperone"/>
    <property type="match status" value="1"/>
</dbReference>
<evidence type="ECO:0000259" key="2">
    <source>
        <dbReference type="PROSITE" id="PS51203"/>
    </source>
</evidence>
<dbReference type="AlphaFoldDB" id="A0A7R8VWZ6"/>
<dbReference type="GO" id="GO:0005737">
    <property type="term" value="C:cytoplasm"/>
    <property type="evidence" value="ECO:0007669"/>
    <property type="project" value="UniProtKB-ARBA"/>
</dbReference>
<dbReference type="InterPro" id="IPR007699">
    <property type="entry name" value="SGS_dom"/>
</dbReference>
<evidence type="ECO:0000313" key="3">
    <source>
        <dbReference type="EMBL" id="CAD7204353.1"/>
    </source>
</evidence>
<dbReference type="PROSITE" id="PS51048">
    <property type="entry name" value="SGS"/>
    <property type="match status" value="1"/>
</dbReference>
<organism evidence="3">
    <name type="scientific">Timema douglasi</name>
    <name type="common">Walking stick</name>
    <dbReference type="NCBI Taxonomy" id="61478"/>
    <lineage>
        <taxon>Eukaryota</taxon>
        <taxon>Metazoa</taxon>
        <taxon>Ecdysozoa</taxon>
        <taxon>Arthropoda</taxon>
        <taxon>Hexapoda</taxon>
        <taxon>Insecta</taxon>
        <taxon>Pterygota</taxon>
        <taxon>Neoptera</taxon>
        <taxon>Polyneoptera</taxon>
        <taxon>Phasmatodea</taxon>
        <taxon>Timematodea</taxon>
        <taxon>Timematoidea</taxon>
        <taxon>Timematidae</taxon>
        <taxon>Timema</taxon>
    </lineage>
</organism>
<dbReference type="InterPro" id="IPR007052">
    <property type="entry name" value="CS_dom"/>
</dbReference>
<dbReference type="SUPFAM" id="SSF49764">
    <property type="entry name" value="HSP20-like chaperones"/>
    <property type="match status" value="1"/>
</dbReference>
<proteinExistence type="predicted"/>
<sequence length="221" mass="25004">MAEAQLSGDTIPENNQLAEIPKIKYDWYQTETHVVISILGKNVLQDSVKINYDRNTLNLLAHFPQCPDYSLILNLAHPIEPSQCTHRALPSKVEVKLNKCDGIRWTQLERKLDEPAPVANFPMAQVPVDSGPPKYPSSAPHAKDWNRVVLEEGEDKEEGEAALNSLFQKIYLEGTDEVKRAMNKSFQESGGTVLSTNWKEVGHDKVDIKAPDGMEWRNWEQ</sequence>
<gene>
    <name evidence="3" type="ORF">TDIB3V08_LOCUS10512</name>
</gene>
<dbReference type="Pfam" id="PF05002">
    <property type="entry name" value="SGS"/>
    <property type="match status" value="1"/>
</dbReference>
<dbReference type="EMBL" id="OA572157">
    <property type="protein sequence ID" value="CAD7204353.1"/>
    <property type="molecule type" value="Genomic_DNA"/>
</dbReference>
<dbReference type="PROSITE" id="PS51203">
    <property type="entry name" value="CS"/>
    <property type="match status" value="1"/>
</dbReference>
<feature type="domain" description="CS" evidence="2">
    <location>
        <begin position="20"/>
        <end position="109"/>
    </location>
</feature>
<dbReference type="Gene3D" id="2.60.40.790">
    <property type="match status" value="1"/>
</dbReference>
<evidence type="ECO:0000259" key="1">
    <source>
        <dbReference type="PROSITE" id="PS51048"/>
    </source>
</evidence>
<reference evidence="3" key="1">
    <citation type="submission" date="2020-11" db="EMBL/GenBank/DDBJ databases">
        <authorList>
            <person name="Tran Van P."/>
        </authorList>
    </citation>
    <scope>NUCLEOTIDE SEQUENCE</scope>
</reference>
<evidence type="ECO:0008006" key="4">
    <source>
        <dbReference type="Google" id="ProtNLM"/>
    </source>
</evidence>
<dbReference type="InterPro" id="IPR044563">
    <property type="entry name" value="Sgt1-like"/>
</dbReference>
<name>A0A7R8VWZ6_TIMDO</name>
<accession>A0A7R8VWZ6</accession>